<dbReference type="Proteomes" id="UP001152798">
    <property type="component" value="Chromosome 3"/>
</dbReference>
<dbReference type="EMBL" id="OV725079">
    <property type="protein sequence ID" value="CAH1396214.1"/>
    <property type="molecule type" value="Genomic_DNA"/>
</dbReference>
<dbReference type="GO" id="GO:0006431">
    <property type="term" value="P:methionyl-tRNA aminoacylation"/>
    <property type="evidence" value="ECO:0007669"/>
    <property type="project" value="InterPro"/>
</dbReference>
<dbReference type="InterPro" id="IPR009080">
    <property type="entry name" value="tRNAsynth_Ia_anticodon-bd"/>
</dbReference>
<dbReference type="GO" id="GO:0005739">
    <property type="term" value="C:mitochondrion"/>
    <property type="evidence" value="ECO:0007669"/>
    <property type="project" value="UniProtKB-ARBA"/>
</dbReference>
<keyword evidence="5 10" id="KW-0648">Protein biosynthesis</keyword>
<dbReference type="SUPFAM" id="SSF47323">
    <property type="entry name" value="Anticodon-binding domain of a subclass of class I aminoacyl-tRNA synthetases"/>
    <property type="match status" value="1"/>
</dbReference>
<evidence type="ECO:0000259" key="11">
    <source>
        <dbReference type="Pfam" id="PF09334"/>
    </source>
</evidence>
<dbReference type="Pfam" id="PF09334">
    <property type="entry name" value="tRNA-synt_1g"/>
    <property type="match status" value="1"/>
</dbReference>
<dbReference type="PRINTS" id="PR01041">
    <property type="entry name" value="TRNASYNTHMET"/>
</dbReference>
<evidence type="ECO:0000256" key="8">
    <source>
        <dbReference type="ARBA" id="ARBA00030331"/>
    </source>
</evidence>
<dbReference type="PANTHER" id="PTHR43326:SF1">
    <property type="entry name" value="METHIONINE--TRNA LIGASE, MITOCHONDRIAL"/>
    <property type="match status" value="1"/>
</dbReference>
<evidence type="ECO:0000256" key="3">
    <source>
        <dbReference type="ARBA" id="ARBA00022741"/>
    </source>
</evidence>
<evidence type="ECO:0000313" key="12">
    <source>
        <dbReference type="EMBL" id="CAH1396214.1"/>
    </source>
</evidence>
<evidence type="ECO:0000256" key="2">
    <source>
        <dbReference type="ARBA" id="ARBA00022598"/>
    </source>
</evidence>
<dbReference type="NCBIfam" id="TIGR00398">
    <property type="entry name" value="metG"/>
    <property type="match status" value="1"/>
</dbReference>
<sequence length="544" mass="62562">MIMKARLRLVPFDFLLIPFRTKSEFFISTPIFYVNASPHIGHLYSAVIADAAHRFNTILGYKSTFSTGTDEHGTKIQQAAASSNTPLPIYCQSISSKFKKLFKDCDINYSNYIRTSDPKHKYTVQKFWNALSHKGYIYHGSYSGWYCDADEAFVPENQVTKIVSDGKEIPICADSGRPVHWVEEENYKFKLTLFQDDVRRWLEKEDSVRPEKFKRQLFKWIDEGVMSNDISVSRPSERVHWGIPVPNDETQTIYVWLDALANYLTAVNYPDMCIWPPSAQVLGKDIIKFHGIYWPAFLMACDLEPPKMLLVHSHWTVDGEKMSKSKGNVVCPFEASKLFTSSGLRYFLLREGTPHSDSNYSETKALRILNSELADTLGNLLNRCCAPTINEKQEFPKFNESSFEKYSKDAANDLISSVNMLQDEVKSHYTDFNFYRGINLIISSLHLANKFFEESKPWQLRKCVNSSEHLEFVLHLTMETLRICGIALLPIIPQISSLLLDKLSIPQSLRKWENMSPSWITNTSHSVLLNADKVILYKKIQSFK</sequence>
<feature type="domain" description="Methionyl/Leucyl tRNA synthetase" evidence="11">
    <location>
        <begin position="26"/>
        <end position="384"/>
    </location>
</feature>
<dbReference type="SUPFAM" id="SSF52374">
    <property type="entry name" value="Nucleotidylyl transferase"/>
    <property type="match status" value="1"/>
</dbReference>
<keyword evidence="2 10" id="KW-0436">Ligase</keyword>
<keyword evidence="4 10" id="KW-0067">ATP-binding</keyword>
<evidence type="ECO:0000256" key="6">
    <source>
        <dbReference type="ARBA" id="ARBA00023146"/>
    </source>
</evidence>
<dbReference type="Gene3D" id="2.170.220.10">
    <property type="match status" value="1"/>
</dbReference>
<dbReference type="FunFam" id="2.170.220.10:FF:000001">
    <property type="entry name" value="methionine--tRNA ligase, mitochondrial"/>
    <property type="match status" value="1"/>
</dbReference>
<evidence type="ECO:0000256" key="1">
    <source>
        <dbReference type="ARBA" id="ARBA00012838"/>
    </source>
</evidence>
<dbReference type="GO" id="GO:0004825">
    <property type="term" value="F:methionine-tRNA ligase activity"/>
    <property type="evidence" value="ECO:0007669"/>
    <property type="project" value="UniProtKB-EC"/>
</dbReference>
<evidence type="ECO:0000256" key="10">
    <source>
        <dbReference type="RuleBase" id="RU363039"/>
    </source>
</evidence>
<evidence type="ECO:0000256" key="4">
    <source>
        <dbReference type="ARBA" id="ARBA00022840"/>
    </source>
</evidence>
<evidence type="ECO:0000256" key="5">
    <source>
        <dbReference type="ARBA" id="ARBA00022917"/>
    </source>
</evidence>
<name>A0A9P0H6F7_NEZVI</name>
<evidence type="ECO:0000256" key="7">
    <source>
        <dbReference type="ARBA" id="ARBA00026124"/>
    </source>
</evidence>
<dbReference type="Gene3D" id="3.40.50.620">
    <property type="entry name" value="HUPs"/>
    <property type="match status" value="1"/>
</dbReference>
<dbReference type="EC" id="6.1.1.10" evidence="1"/>
<evidence type="ECO:0000313" key="13">
    <source>
        <dbReference type="Proteomes" id="UP001152798"/>
    </source>
</evidence>
<dbReference type="CDD" id="cd00814">
    <property type="entry name" value="MetRS_core"/>
    <property type="match status" value="1"/>
</dbReference>
<dbReference type="GO" id="GO:0005524">
    <property type="term" value="F:ATP binding"/>
    <property type="evidence" value="ECO:0007669"/>
    <property type="project" value="UniProtKB-KW"/>
</dbReference>
<dbReference type="PANTHER" id="PTHR43326">
    <property type="entry name" value="METHIONYL-TRNA SYNTHETASE"/>
    <property type="match status" value="1"/>
</dbReference>
<proteinExistence type="inferred from homology"/>
<dbReference type="InterPro" id="IPR014729">
    <property type="entry name" value="Rossmann-like_a/b/a_fold"/>
</dbReference>
<gene>
    <name evidence="12" type="ORF">NEZAVI_LOCUS6325</name>
</gene>
<accession>A0A9P0H6F7</accession>
<evidence type="ECO:0000256" key="9">
    <source>
        <dbReference type="ARBA" id="ARBA00047364"/>
    </source>
</evidence>
<dbReference type="InterPro" id="IPR015413">
    <property type="entry name" value="Methionyl/Leucyl_tRNA_Synth"/>
</dbReference>
<reference evidence="12" key="1">
    <citation type="submission" date="2022-01" db="EMBL/GenBank/DDBJ databases">
        <authorList>
            <person name="King R."/>
        </authorList>
    </citation>
    <scope>NUCLEOTIDE SEQUENCE</scope>
</reference>
<keyword evidence="3 10" id="KW-0547">Nucleotide-binding</keyword>
<keyword evidence="13" id="KW-1185">Reference proteome</keyword>
<dbReference type="InterPro" id="IPR023457">
    <property type="entry name" value="Met-tRNA_synth_2"/>
</dbReference>
<dbReference type="Gene3D" id="1.10.730.10">
    <property type="entry name" value="Isoleucyl-tRNA Synthetase, Domain 1"/>
    <property type="match status" value="1"/>
</dbReference>
<dbReference type="InterPro" id="IPR014758">
    <property type="entry name" value="Met-tRNA_synth"/>
</dbReference>
<dbReference type="AlphaFoldDB" id="A0A9P0H6F7"/>
<protein>
    <recommendedName>
        <fullName evidence="7">Methionine--tRNA ligase, mitochondrial</fullName>
        <ecNumber evidence="1">6.1.1.10</ecNumber>
    </recommendedName>
    <alternativeName>
        <fullName evidence="8">Mitochondrial methionyl-tRNA synthetase</fullName>
    </alternativeName>
</protein>
<comment type="similarity">
    <text evidence="10">Belongs to the class-I aminoacyl-tRNA synthetase family.</text>
</comment>
<keyword evidence="6 10" id="KW-0030">Aminoacyl-tRNA synthetase</keyword>
<organism evidence="12 13">
    <name type="scientific">Nezara viridula</name>
    <name type="common">Southern green stink bug</name>
    <name type="synonym">Cimex viridulus</name>
    <dbReference type="NCBI Taxonomy" id="85310"/>
    <lineage>
        <taxon>Eukaryota</taxon>
        <taxon>Metazoa</taxon>
        <taxon>Ecdysozoa</taxon>
        <taxon>Arthropoda</taxon>
        <taxon>Hexapoda</taxon>
        <taxon>Insecta</taxon>
        <taxon>Pterygota</taxon>
        <taxon>Neoptera</taxon>
        <taxon>Paraneoptera</taxon>
        <taxon>Hemiptera</taxon>
        <taxon>Heteroptera</taxon>
        <taxon>Panheteroptera</taxon>
        <taxon>Pentatomomorpha</taxon>
        <taxon>Pentatomoidea</taxon>
        <taxon>Pentatomidae</taxon>
        <taxon>Pentatominae</taxon>
        <taxon>Nezara</taxon>
    </lineage>
</organism>
<comment type="catalytic activity">
    <reaction evidence="9">
        <text>tRNA(Met) + L-methionine + ATP = L-methionyl-tRNA(Met) + AMP + diphosphate</text>
        <dbReference type="Rhea" id="RHEA:13481"/>
        <dbReference type="Rhea" id="RHEA-COMP:9667"/>
        <dbReference type="Rhea" id="RHEA-COMP:9698"/>
        <dbReference type="ChEBI" id="CHEBI:30616"/>
        <dbReference type="ChEBI" id="CHEBI:33019"/>
        <dbReference type="ChEBI" id="CHEBI:57844"/>
        <dbReference type="ChEBI" id="CHEBI:78442"/>
        <dbReference type="ChEBI" id="CHEBI:78530"/>
        <dbReference type="ChEBI" id="CHEBI:456215"/>
        <dbReference type="EC" id="6.1.1.10"/>
    </reaction>
</comment>
<dbReference type="InterPro" id="IPR033911">
    <property type="entry name" value="MetRS_core"/>
</dbReference>
<dbReference type="OrthoDB" id="24670at2759"/>